<feature type="compositionally biased region" description="Polar residues" evidence="1">
    <location>
        <begin position="84"/>
        <end position="97"/>
    </location>
</feature>
<accession>A0AAD9E612</accession>
<keyword evidence="4" id="KW-1185">Reference proteome</keyword>
<dbReference type="AlphaFoldDB" id="A0AAD9E612"/>
<keyword evidence="2" id="KW-0732">Signal</keyword>
<dbReference type="Proteomes" id="UP001239994">
    <property type="component" value="Unassembled WGS sequence"/>
</dbReference>
<evidence type="ECO:0000256" key="2">
    <source>
        <dbReference type="SAM" id="SignalP"/>
    </source>
</evidence>
<evidence type="ECO:0000256" key="1">
    <source>
        <dbReference type="SAM" id="MobiDB-lite"/>
    </source>
</evidence>
<evidence type="ECO:0000313" key="3">
    <source>
        <dbReference type="EMBL" id="KAK1805713.1"/>
    </source>
</evidence>
<dbReference type="PANTHER" id="PTHR47510:SF3">
    <property type="entry name" value="ENDO_EXONUCLEASE_PHOSPHATASE DOMAIN-CONTAINING PROTEIN"/>
    <property type="match status" value="1"/>
</dbReference>
<comment type="caution">
    <text evidence="3">The sequence shown here is derived from an EMBL/GenBank/DDBJ whole genome shotgun (WGS) entry which is preliminary data.</text>
</comment>
<dbReference type="PANTHER" id="PTHR47510">
    <property type="entry name" value="REVERSE TRANSCRIPTASE DOMAIN-CONTAINING PROTEIN"/>
    <property type="match status" value="1"/>
</dbReference>
<sequence>MARNAAMHNRKNGRPASCLLPLLLGDLCLRVRATRAGVKACKSKGSIDRPVPARHSMICSSIEHNLATTYKGNTHAPRGALHSRVSQETGQRGNETRSMPPKRDTLRGHGKMALTVGPCLEDPASWLLQDSSLREVTLLALFGEEVSRERLSCSVYLAGHFRKNQIFHHEEKRHGSTNGEADGKHATQRTSSLASCCDGKVKRQQNLKEDGMAAVRRGSCRTSCSGKEPHRKIQKSFAKIDHCQGNLKHRRHPFHRSTNTQLQPQINEHLVLKGGPRIPLAIGYPSLGILTLRPWFYLAVVLPLSNGKTTILVFGDIFTRACHLVVVNKLPTALEKTIRLFNEVWVGSGGDGGDQSVSSPPGQTLARSQTAWLGEAGGSVMVAHHLEIEGQKAAGPDNIPGRVLRECADQLADVLTDIFNISLSCTIVPICFKTTTIVPMPKKFKVSCLNDYSPVALTSIIMKCFKKLVMRHVKTQLPPSLDPLQFAYRSNHSTDNAISTTCHLALTYLDKKGTYVRMLFIDFSSAFNTIVSQHLIGKLSLLGLNTSLLQLDPGLLDW</sequence>
<protein>
    <recommendedName>
        <fullName evidence="5">Reverse transcriptase domain-containing protein</fullName>
    </recommendedName>
</protein>
<organism evidence="3 4">
    <name type="scientific">Electrophorus voltai</name>
    <dbReference type="NCBI Taxonomy" id="2609070"/>
    <lineage>
        <taxon>Eukaryota</taxon>
        <taxon>Metazoa</taxon>
        <taxon>Chordata</taxon>
        <taxon>Craniata</taxon>
        <taxon>Vertebrata</taxon>
        <taxon>Euteleostomi</taxon>
        <taxon>Actinopterygii</taxon>
        <taxon>Neopterygii</taxon>
        <taxon>Teleostei</taxon>
        <taxon>Ostariophysi</taxon>
        <taxon>Gymnotiformes</taxon>
        <taxon>Gymnotoidei</taxon>
        <taxon>Gymnotidae</taxon>
        <taxon>Electrophorus</taxon>
    </lineage>
</organism>
<feature type="region of interest" description="Disordered" evidence="1">
    <location>
        <begin position="74"/>
        <end position="108"/>
    </location>
</feature>
<evidence type="ECO:0008006" key="5">
    <source>
        <dbReference type="Google" id="ProtNLM"/>
    </source>
</evidence>
<proteinExistence type="predicted"/>
<dbReference type="EMBL" id="JAROKS010000002">
    <property type="protein sequence ID" value="KAK1805713.1"/>
    <property type="molecule type" value="Genomic_DNA"/>
</dbReference>
<feature type="chain" id="PRO_5042165841" description="Reverse transcriptase domain-containing protein" evidence="2">
    <location>
        <begin position="34"/>
        <end position="558"/>
    </location>
</feature>
<feature type="region of interest" description="Disordered" evidence="1">
    <location>
        <begin position="168"/>
        <end position="195"/>
    </location>
</feature>
<name>A0AAD9E612_9TELE</name>
<feature type="signal peptide" evidence="2">
    <location>
        <begin position="1"/>
        <end position="33"/>
    </location>
</feature>
<evidence type="ECO:0000313" key="4">
    <source>
        <dbReference type="Proteomes" id="UP001239994"/>
    </source>
</evidence>
<gene>
    <name evidence="3" type="ORF">P4O66_001979</name>
</gene>
<reference evidence="3" key="1">
    <citation type="submission" date="2023-03" db="EMBL/GenBank/DDBJ databases">
        <title>Electrophorus voltai genome.</title>
        <authorList>
            <person name="Bian C."/>
        </authorList>
    </citation>
    <scope>NUCLEOTIDE SEQUENCE</scope>
    <source>
        <strain evidence="3">CB-2022</strain>
        <tissue evidence="3">Muscle</tissue>
    </source>
</reference>